<proteinExistence type="inferred from homology"/>
<feature type="region of interest" description="Disordered" evidence="2">
    <location>
        <begin position="1"/>
        <end position="20"/>
    </location>
</feature>
<feature type="region of interest" description="Disordered" evidence="2">
    <location>
        <begin position="35"/>
        <end position="57"/>
    </location>
</feature>
<evidence type="ECO:0000256" key="1">
    <source>
        <dbReference type="ARBA" id="ARBA00010502"/>
    </source>
</evidence>
<sequence length="156" mass="17256">MGLLDQLWDDTVAGPRPDTGLGKLRKQSKYTFWPNSARESDGGSVISNGDETSLEEATRVTRTIMIVKPPGYQTGSPPVSPAGTTPPVSPFAEFISPFIKRVEDEYLIWNISFPQEWKCCSRGSKESHQFRRRSISDAYEKAGEVGARSPHPPSDV</sequence>
<organism evidence="3 4">
    <name type="scientific">Gossypium harknessii</name>
    <dbReference type="NCBI Taxonomy" id="34285"/>
    <lineage>
        <taxon>Eukaryota</taxon>
        <taxon>Viridiplantae</taxon>
        <taxon>Streptophyta</taxon>
        <taxon>Embryophyta</taxon>
        <taxon>Tracheophyta</taxon>
        <taxon>Spermatophyta</taxon>
        <taxon>Magnoliopsida</taxon>
        <taxon>eudicotyledons</taxon>
        <taxon>Gunneridae</taxon>
        <taxon>Pentapetalae</taxon>
        <taxon>rosids</taxon>
        <taxon>malvids</taxon>
        <taxon>Malvales</taxon>
        <taxon>Malvaceae</taxon>
        <taxon>Malvoideae</taxon>
        <taxon>Gossypium</taxon>
    </lineage>
</organism>
<comment type="caution">
    <text evidence="3">The sequence shown here is derived from an EMBL/GenBank/DDBJ whole genome shotgun (WGS) entry which is preliminary data.</text>
</comment>
<dbReference type="OrthoDB" id="1912652at2759"/>
<evidence type="ECO:0000313" key="4">
    <source>
        <dbReference type="Proteomes" id="UP000593560"/>
    </source>
</evidence>
<comment type="similarity">
    <text evidence="1">Belongs to the DRM1/ARP family.</text>
</comment>
<keyword evidence="4" id="KW-1185">Reference proteome</keyword>
<name>A0A7J9H2F8_9ROSI</name>
<dbReference type="Proteomes" id="UP000593560">
    <property type="component" value="Unassembled WGS sequence"/>
</dbReference>
<dbReference type="InterPro" id="IPR008406">
    <property type="entry name" value="DRM/ARP"/>
</dbReference>
<dbReference type="Pfam" id="PF05564">
    <property type="entry name" value="Auxin_repressed"/>
    <property type="match status" value="1"/>
</dbReference>
<gene>
    <name evidence="3" type="ORF">Gohar_014168</name>
</gene>
<dbReference type="AlphaFoldDB" id="A0A7J9H2F8"/>
<evidence type="ECO:0000256" key="2">
    <source>
        <dbReference type="SAM" id="MobiDB-lite"/>
    </source>
</evidence>
<dbReference type="PANTHER" id="PTHR33565">
    <property type="entry name" value="DORMANCY-ASSOCIATED PROTEIN 1"/>
    <property type="match status" value="1"/>
</dbReference>
<dbReference type="EMBL" id="JABFAD010000007">
    <property type="protein sequence ID" value="MBA0804013.1"/>
    <property type="molecule type" value="Genomic_DNA"/>
</dbReference>
<reference evidence="3 4" key="1">
    <citation type="journal article" date="2019" name="Genome Biol. Evol.">
        <title>Insights into the evolution of the New World diploid cottons (Gossypium, subgenus Houzingenia) based on genome sequencing.</title>
        <authorList>
            <person name="Grover C.E."/>
            <person name="Arick M.A. 2nd"/>
            <person name="Thrash A."/>
            <person name="Conover J.L."/>
            <person name="Sanders W.S."/>
            <person name="Peterson D.G."/>
            <person name="Frelichowski J.E."/>
            <person name="Scheffler J.A."/>
            <person name="Scheffler B.E."/>
            <person name="Wendel J.F."/>
        </authorList>
    </citation>
    <scope>NUCLEOTIDE SEQUENCE [LARGE SCALE GENOMIC DNA]</scope>
    <source>
        <strain evidence="3">0</strain>
        <tissue evidence="3">Leaf</tissue>
    </source>
</reference>
<evidence type="ECO:0000313" key="3">
    <source>
        <dbReference type="EMBL" id="MBA0804013.1"/>
    </source>
</evidence>
<protein>
    <submittedName>
        <fullName evidence="3">Uncharacterized protein</fullName>
    </submittedName>
</protein>
<accession>A0A7J9H2F8</accession>
<dbReference type="PANTHER" id="PTHR33565:SF1">
    <property type="entry name" value="DORMANCY-ASSOCIATED PROTEIN HOMOLOG 3"/>
    <property type="match status" value="1"/>
</dbReference>